<dbReference type="InterPro" id="IPR036420">
    <property type="entry name" value="BRCT_dom_sf"/>
</dbReference>
<evidence type="ECO:0000313" key="2">
    <source>
        <dbReference type="Proteomes" id="UP000272690"/>
    </source>
</evidence>
<name>A0A448FBC4_AGGAP</name>
<dbReference type="Proteomes" id="UP000272690">
    <property type="component" value="Chromosome"/>
</dbReference>
<dbReference type="OrthoDB" id="5451971at2"/>
<dbReference type="AlphaFoldDB" id="A0A448FBC4"/>
<gene>
    <name evidence="1" type="ORF">NCTC5906_01878</name>
</gene>
<dbReference type="EMBL" id="LR134327">
    <property type="protein sequence ID" value="VEF44235.1"/>
    <property type="molecule type" value="Genomic_DNA"/>
</dbReference>
<dbReference type="GeneID" id="49636276"/>
<sequence>MKDELYSYNYVRNRNKLFANLISIIDGITCDGEITEQELLYLDTWLLEAKSLQDNVIFQQIRDHIIDIRFDGKVTKDELKELKSTLLLIQRDILDLPNIDLYSKESDMHLLSGLCKGMISDNKLNDDEIRYLNWWLSQNGLLKNNYPGSELYRLVTDILADGIITEEERLQLKYMLTDFTGSDPENGVVDGLSMGKSFFDDVSDIDFANKVLCFTGKFVYGSRAKCEEKAHELGSLPIKDWRTDLDYLIVGTLNSRDWIYQSFGRKIEKAKEYQKQGHKVKVITEEQWLSNVMGS</sequence>
<dbReference type="Gene3D" id="3.40.50.10190">
    <property type="entry name" value="BRCT domain"/>
    <property type="match status" value="1"/>
</dbReference>
<dbReference type="RefSeq" id="WP_005704014.1">
    <property type="nucleotide sequence ID" value="NZ_AEWB02000015.1"/>
</dbReference>
<organism evidence="1 2">
    <name type="scientific">Aggregatibacter aphrophilus ATCC 33389</name>
    <dbReference type="NCBI Taxonomy" id="985008"/>
    <lineage>
        <taxon>Bacteria</taxon>
        <taxon>Pseudomonadati</taxon>
        <taxon>Pseudomonadota</taxon>
        <taxon>Gammaproteobacteria</taxon>
        <taxon>Pasteurellales</taxon>
        <taxon>Pasteurellaceae</taxon>
        <taxon>Aggregatibacter</taxon>
    </lineage>
</organism>
<accession>A0A448FBC4</accession>
<dbReference type="SUPFAM" id="SSF52113">
    <property type="entry name" value="BRCT domain"/>
    <property type="match status" value="1"/>
</dbReference>
<evidence type="ECO:0008006" key="3">
    <source>
        <dbReference type="Google" id="ProtNLM"/>
    </source>
</evidence>
<evidence type="ECO:0000313" key="1">
    <source>
        <dbReference type="EMBL" id="VEF44235.1"/>
    </source>
</evidence>
<reference evidence="1 2" key="1">
    <citation type="submission" date="2018-12" db="EMBL/GenBank/DDBJ databases">
        <authorList>
            <consortium name="Pathogen Informatics"/>
        </authorList>
    </citation>
    <scope>NUCLEOTIDE SEQUENCE [LARGE SCALE GENOMIC DNA]</scope>
    <source>
        <strain evidence="1 2">NCTC5906</strain>
    </source>
</reference>
<dbReference type="CDD" id="cd17748">
    <property type="entry name" value="BRCT_DNA_ligase_like"/>
    <property type="match status" value="1"/>
</dbReference>
<protein>
    <recommendedName>
        <fullName evidence="3">NAD-dependent DNA ligase</fullName>
    </recommendedName>
</protein>
<proteinExistence type="predicted"/>